<comment type="subcellular location">
    <subcellularLocation>
        <location evidence="1">Cell membrane</location>
        <topology evidence="1">Multi-pass membrane protein</topology>
    </subcellularLocation>
</comment>
<evidence type="ECO:0000256" key="4">
    <source>
        <dbReference type="ARBA" id="ARBA00022989"/>
    </source>
</evidence>
<dbReference type="InterPro" id="IPR033480">
    <property type="entry name" value="sCache_2"/>
</dbReference>
<evidence type="ECO:0000259" key="6">
    <source>
        <dbReference type="SMART" id="SM01049"/>
    </source>
</evidence>
<proteinExistence type="predicted"/>
<accession>A0LHF0</accession>
<keyword evidence="5" id="KW-0472">Membrane</keyword>
<evidence type="ECO:0000313" key="7">
    <source>
        <dbReference type="EMBL" id="ABK16852.1"/>
    </source>
</evidence>
<dbReference type="OrthoDB" id="9791237at2"/>
<evidence type="ECO:0000256" key="2">
    <source>
        <dbReference type="ARBA" id="ARBA00022475"/>
    </source>
</evidence>
<keyword evidence="2" id="KW-1003">Cell membrane</keyword>
<evidence type="ECO:0000256" key="3">
    <source>
        <dbReference type="ARBA" id="ARBA00022692"/>
    </source>
</evidence>
<dbReference type="RefSeq" id="WP_011698023.1">
    <property type="nucleotide sequence ID" value="NC_008554.1"/>
</dbReference>
<keyword evidence="8" id="KW-1185">Reference proteome</keyword>
<evidence type="ECO:0000313" key="8">
    <source>
        <dbReference type="Proteomes" id="UP000001784"/>
    </source>
</evidence>
<keyword evidence="3" id="KW-0812">Transmembrane</keyword>
<evidence type="ECO:0000256" key="5">
    <source>
        <dbReference type="ARBA" id="ARBA00023136"/>
    </source>
</evidence>
<dbReference type="AlphaFoldDB" id="A0LHF0"/>
<keyword evidence="4" id="KW-1133">Transmembrane helix</keyword>
<evidence type="ECO:0000256" key="1">
    <source>
        <dbReference type="ARBA" id="ARBA00004651"/>
    </source>
</evidence>
<dbReference type="InParanoid" id="A0LHF0"/>
<dbReference type="eggNOG" id="COG4564">
    <property type="taxonomic scope" value="Bacteria"/>
</dbReference>
<gene>
    <name evidence="7" type="ordered locus">Sfum_1159</name>
</gene>
<organism evidence="7 8">
    <name type="scientific">Syntrophobacter fumaroxidans (strain DSM 10017 / MPOB)</name>
    <dbReference type="NCBI Taxonomy" id="335543"/>
    <lineage>
        <taxon>Bacteria</taxon>
        <taxon>Pseudomonadati</taxon>
        <taxon>Thermodesulfobacteriota</taxon>
        <taxon>Syntrophobacteria</taxon>
        <taxon>Syntrophobacterales</taxon>
        <taxon>Syntrophobacteraceae</taxon>
        <taxon>Syntrophobacter</taxon>
    </lineage>
</organism>
<feature type="domain" description="Single Cache" evidence="6">
    <location>
        <begin position="1"/>
        <end position="82"/>
    </location>
</feature>
<dbReference type="Pfam" id="PF08269">
    <property type="entry name" value="dCache_2"/>
    <property type="match status" value="1"/>
</dbReference>
<reference evidence="7 8" key="1">
    <citation type="submission" date="2006-10" db="EMBL/GenBank/DDBJ databases">
        <title>Complete sequence of Syntrophobacter fumaroxidans MPOB.</title>
        <authorList>
            <consortium name="US DOE Joint Genome Institute"/>
            <person name="Copeland A."/>
            <person name="Lucas S."/>
            <person name="Lapidus A."/>
            <person name="Barry K."/>
            <person name="Detter J.C."/>
            <person name="Glavina del Rio T."/>
            <person name="Hammon N."/>
            <person name="Israni S."/>
            <person name="Pitluck S."/>
            <person name="Goltsman E.G."/>
            <person name="Martinez M."/>
            <person name="Schmutz J."/>
            <person name="Larimer F."/>
            <person name="Land M."/>
            <person name="Hauser L."/>
            <person name="Kyrpides N."/>
            <person name="Kim E."/>
            <person name="Boone D.R."/>
            <person name="Brockman F."/>
            <person name="Culley D."/>
            <person name="Ferry J."/>
            <person name="Gunsalus R."/>
            <person name="McInerney M.J."/>
            <person name="Morrison M."/>
            <person name="Plugge C."/>
            <person name="Rohlin L."/>
            <person name="Scholten J."/>
            <person name="Sieber J."/>
            <person name="Stams A.J.M."/>
            <person name="Worm P."/>
            <person name="Henstra A.M."/>
            <person name="Richardson P."/>
        </authorList>
    </citation>
    <scope>NUCLEOTIDE SEQUENCE [LARGE SCALE GENOMIC DNA]</scope>
    <source>
        <strain evidence="8">DSM 10017 / MPOB</strain>
    </source>
</reference>
<dbReference type="Proteomes" id="UP000001784">
    <property type="component" value="Chromosome"/>
</dbReference>
<name>A0LHF0_SYNFM</name>
<dbReference type="EMBL" id="CP000478">
    <property type="protein sequence ID" value="ABK16852.1"/>
    <property type="molecule type" value="Genomic_DNA"/>
</dbReference>
<dbReference type="Gene3D" id="3.30.450.20">
    <property type="entry name" value="PAS domain"/>
    <property type="match status" value="1"/>
</dbReference>
<dbReference type="GO" id="GO:0005886">
    <property type="term" value="C:plasma membrane"/>
    <property type="evidence" value="ECO:0007669"/>
    <property type="project" value="UniProtKB-SubCell"/>
</dbReference>
<dbReference type="InterPro" id="IPR004010">
    <property type="entry name" value="Double_Cache_2"/>
</dbReference>
<dbReference type="KEGG" id="sfu:Sfum_1159"/>
<dbReference type="SMART" id="SM01049">
    <property type="entry name" value="Cache_2"/>
    <property type="match status" value="1"/>
</dbReference>
<dbReference type="HOGENOM" id="CLU_081845_3_0_7"/>
<protein>
    <recommendedName>
        <fullName evidence="6">Single Cache domain-containing protein</fullName>
    </recommendedName>
</protein>
<sequence>MNTRERAEARDLVRKAVAFCEDAGRGAALAEIADRNGQFVRNGYYSYALDLTGTVLAHPFATELTGRDCIKLEDSNEKPFIRRILDIAKSKGYGFVDYLWHRPSSREELRKTVYLERVEDMVFCCGFYTTEQDYLVSLFKCYDYAGPM</sequence>